<keyword evidence="3" id="KW-1185">Reference proteome</keyword>
<protein>
    <submittedName>
        <fullName evidence="2">Enoyl-CoA hydratase</fullName>
    </submittedName>
</protein>
<dbReference type="SUPFAM" id="SSF52096">
    <property type="entry name" value="ClpP/crotonase"/>
    <property type="match status" value="1"/>
</dbReference>
<dbReference type="OrthoDB" id="9807606at2"/>
<dbReference type="Gene3D" id="3.90.226.10">
    <property type="entry name" value="2-enoyl-CoA Hydratase, Chain A, domain 1"/>
    <property type="match status" value="1"/>
</dbReference>
<dbReference type="InterPro" id="IPR001753">
    <property type="entry name" value="Enoyl-CoA_hydra/iso"/>
</dbReference>
<dbReference type="RefSeq" id="WP_093117727.1">
    <property type="nucleotide sequence ID" value="NZ_FODS01000009.1"/>
</dbReference>
<dbReference type="CDD" id="cd06558">
    <property type="entry name" value="crotonase-like"/>
    <property type="match status" value="1"/>
</dbReference>
<dbReference type="InterPro" id="IPR029045">
    <property type="entry name" value="ClpP/crotonase-like_dom_sf"/>
</dbReference>
<accession>A0A1H8RMN9</accession>
<evidence type="ECO:0000313" key="2">
    <source>
        <dbReference type="EMBL" id="SEO67233.1"/>
    </source>
</evidence>
<gene>
    <name evidence="2" type="ORF">SAMN04490248_10929</name>
</gene>
<organism evidence="2 3">
    <name type="scientific">Salinihabitans flavidus</name>
    <dbReference type="NCBI Taxonomy" id="569882"/>
    <lineage>
        <taxon>Bacteria</taxon>
        <taxon>Pseudomonadati</taxon>
        <taxon>Pseudomonadota</taxon>
        <taxon>Alphaproteobacteria</taxon>
        <taxon>Rhodobacterales</taxon>
        <taxon>Roseobacteraceae</taxon>
        <taxon>Salinihabitans</taxon>
    </lineage>
</organism>
<reference evidence="2 3" key="1">
    <citation type="submission" date="2016-10" db="EMBL/GenBank/DDBJ databases">
        <authorList>
            <person name="de Groot N.N."/>
        </authorList>
    </citation>
    <scope>NUCLEOTIDE SEQUENCE [LARGE SCALE GENOMIC DNA]</scope>
    <source>
        <strain evidence="2 3">DSM 27842</strain>
    </source>
</reference>
<dbReference type="InterPro" id="IPR014748">
    <property type="entry name" value="Enoyl-CoA_hydra_C"/>
</dbReference>
<evidence type="ECO:0000313" key="3">
    <source>
        <dbReference type="Proteomes" id="UP000198893"/>
    </source>
</evidence>
<dbReference type="EMBL" id="FODS01000009">
    <property type="protein sequence ID" value="SEO67233.1"/>
    <property type="molecule type" value="Genomic_DNA"/>
</dbReference>
<dbReference type="Proteomes" id="UP000198893">
    <property type="component" value="Unassembled WGS sequence"/>
</dbReference>
<dbReference type="GO" id="GO:0003824">
    <property type="term" value="F:catalytic activity"/>
    <property type="evidence" value="ECO:0007669"/>
    <property type="project" value="UniProtKB-ARBA"/>
</dbReference>
<dbReference type="PANTHER" id="PTHR43802">
    <property type="entry name" value="ENOYL-COA HYDRATASE"/>
    <property type="match status" value="1"/>
</dbReference>
<comment type="similarity">
    <text evidence="1">Belongs to the enoyl-CoA hydratase/isomerase family.</text>
</comment>
<dbReference type="Pfam" id="PF00378">
    <property type="entry name" value="ECH_1"/>
    <property type="match status" value="1"/>
</dbReference>
<dbReference type="PANTHER" id="PTHR43802:SF1">
    <property type="entry name" value="IP11341P-RELATED"/>
    <property type="match status" value="1"/>
</dbReference>
<sequence>MALFDDYETITFSREGRILTITLNLPESLNSVNAKLHSELSRVFSDANDDPESDIVVLTGAGRAFCAGGDVDWMQDAIDTPSNFEITATEAKRILFSQLDLEKPLICRMNGHALGLGASVALSCDVVIASEKAKIGDPHVSIGLVAGDGGAFLWPQMIGFGRAREYLMTGDPIPATDAAQMGLISRAVPVENLDEAAYGLARRLAGGAIKAIRWTKITANLPLKALVHASMDAGIAYEMMSNLSRDHAEAVAAFREKRKPEFTGE</sequence>
<evidence type="ECO:0000256" key="1">
    <source>
        <dbReference type="ARBA" id="ARBA00005254"/>
    </source>
</evidence>
<dbReference type="Gene3D" id="1.10.12.10">
    <property type="entry name" value="Lyase 2-enoyl-coa Hydratase, Chain A, domain 2"/>
    <property type="match status" value="1"/>
</dbReference>
<dbReference type="STRING" id="569882.SAMN04490248_10929"/>
<proteinExistence type="inferred from homology"/>
<name>A0A1H8RMN9_9RHOB</name>
<dbReference type="AlphaFoldDB" id="A0A1H8RMN9"/>